<evidence type="ECO:0000313" key="13">
    <source>
        <dbReference type="EMBL" id="ANB52932.1"/>
    </source>
</evidence>
<reference evidence="15 20" key="3">
    <citation type="submission" date="2018-03" db="EMBL/GenBank/DDBJ databases">
        <title>Aeromonas veronii whole genome sequencing and analysis.</title>
        <authorList>
            <person name="Xie H."/>
            <person name="Liu T."/>
            <person name="Wang K."/>
        </authorList>
    </citation>
    <scope>NUCLEOTIDE SEQUENCE [LARGE SCALE GENOMIC DNA]</scope>
    <source>
        <strain evidence="15 20">XH.VA.1</strain>
    </source>
</reference>
<dbReference type="Pfam" id="PF00528">
    <property type="entry name" value="BPD_transp_1"/>
    <property type="match status" value="1"/>
</dbReference>
<dbReference type="AlphaFoldDB" id="A0A0T6Q8P4"/>
<evidence type="ECO:0000256" key="8">
    <source>
        <dbReference type="ARBA" id="ARBA00022989"/>
    </source>
</evidence>
<feature type="transmembrane region" description="Helical" evidence="11">
    <location>
        <begin position="20"/>
        <end position="38"/>
    </location>
</feature>
<dbReference type="STRING" id="654.AMS64_20315"/>
<proteinExistence type="inferred from homology"/>
<evidence type="ECO:0000256" key="6">
    <source>
        <dbReference type="ARBA" id="ARBA00022692"/>
    </source>
</evidence>
<dbReference type="OMA" id="QWQSCQA"/>
<evidence type="ECO:0000256" key="10">
    <source>
        <dbReference type="ARBA" id="ARBA00040319"/>
    </source>
</evidence>
<dbReference type="Gene3D" id="1.10.3720.10">
    <property type="entry name" value="MetI-like"/>
    <property type="match status" value="1"/>
</dbReference>
<keyword evidence="5" id="KW-0997">Cell inner membrane</keyword>
<dbReference type="Proteomes" id="UP000241986">
    <property type="component" value="Unassembled WGS sequence"/>
</dbReference>
<reference evidence="13 19" key="1">
    <citation type="journal article" date="2016" name="J. Clin. Microbiol.">
        <title>Detection and Whole-Genome Sequencing of Carbapenemase-Producing Aeromonas hydrophila Isolates from Routine Perirectal Surveillance Culture.</title>
        <authorList>
            <person name="Hughes H.Y."/>
            <person name="Conlan S.P."/>
            <person name="Lau A.F."/>
            <person name="Dekker J.P."/>
            <person name="Michelin A.V."/>
            <person name="Youn J.H."/>
            <person name="Henderson D.K."/>
            <person name="Frank K.M."/>
            <person name="Segre J.A."/>
            <person name="Palmore T.N."/>
        </authorList>
    </citation>
    <scope>NUCLEOTIDE SEQUENCE [LARGE SCALE GENOMIC DNA]</scope>
    <source>
        <strain evidence="13 19">AVNIH1</strain>
    </source>
</reference>
<evidence type="ECO:0000313" key="19">
    <source>
        <dbReference type="Proteomes" id="UP000076809"/>
    </source>
</evidence>
<name>A0A0T6Q8P4_AERVE</name>
<dbReference type="Proteomes" id="UP000076809">
    <property type="component" value="Chromosome"/>
</dbReference>
<dbReference type="InterPro" id="IPR010065">
    <property type="entry name" value="AA_ABC_transptr_permease_3TM"/>
</dbReference>
<keyword evidence="23" id="KW-1185">Reference proteome</keyword>
<evidence type="ECO:0000313" key="18">
    <source>
        <dbReference type="EMBL" id="TYD45495.1"/>
    </source>
</evidence>
<dbReference type="OrthoDB" id="4404959at2"/>
<feature type="transmembrane region" description="Helical" evidence="11">
    <location>
        <begin position="188"/>
        <end position="211"/>
    </location>
</feature>
<sequence>MQEYLVTLLGGLVTTLELTLFSLLLGIVLAALMTWVLELRLPVATQLVQLWVLLFTGTPLLIQIFLIYYGPGQFEWLKASPLWPLLKQPWFCAVLALGLNTAAYSTRLFKGALDAIPAGEVEACRALGFNGRQTLWMKVRHAARHLVPAYSNEVILVLKGSSLASTITIMDIMGLAQGLNAQTYDTLAVFGVAGGLYLAMNGLLTIGFRWCEKRALAFQS</sequence>
<evidence type="ECO:0000256" key="5">
    <source>
        <dbReference type="ARBA" id="ARBA00022519"/>
    </source>
</evidence>
<evidence type="ECO:0000313" key="16">
    <source>
        <dbReference type="EMBL" id="RKJ89088.1"/>
    </source>
</evidence>
<accession>A0A0T6Q8P4</accession>
<dbReference type="PANTHER" id="PTHR30614:SF10">
    <property type="entry name" value="ARGININE ABC TRANSPORTER PERMEASE PROTEIN ARTM"/>
    <property type="match status" value="1"/>
</dbReference>
<dbReference type="EMBL" id="NQMC01000020">
    <property type="protein sequence ID" value="TYD45495.1"/>
    <property type="molecule type" value="Genomic_DNA"/>
</dbReference>
<keyword evidence="7" id="KW-0029">Amino-acid transport</keyword>
<evidence type="ECO:0000313" key="15">
    <source>
        <dbReference type="EMBL" id="PTH80283.1"/>
    </source>
</evidence>
<evidence type="ECO:0000313" key="14">
    <source>
        <dbReference type="EMBL" id="MCR4447691.1"/>
    </source>
</evidence>
<feature type="transmembrane region" description="Helical" evidence="11">
    <location>
        <begin position="88"/>
        <end position="106"/>
    </location>
</feature>
<dbReference type="InterPro" id="IPR043429">
    <property type="entry name" value="ArtM/GltK/GlnP/TcyL/YhdX-like"/>
</dbReference>
<feature type="domain" description="ABC transmembrane type-1" evidence="12">
    <location>
        <begin position="12"/>
        <end position="205"/>
    </location>
</feature>
<evidence type="ECO:0000313" key="17">
    <source>
        <dbReference type="EMBL" id="THJ40070.1"/>
    </source>
</evidence>
<evidence type="ECO:0000259" key="12">
    <source>
        <dbReference type="PROSITE" id="PS50928"/>
    </source>
</evidence>
<evidence type="ECO:0000313" key="20">
    <source>
        <dbReference type="Proteomes" id="UP000241986"/>
    </source>
</evidence>
<reference evidence="18 23" key="2">
    <citation type="submission" date="2017-08" db="EMBL/GenBank/DDBJ databases">
        <title>Aeromonas veronii bv sobria strain NS22 whole genome sequencing.</title>
        <authorList>
            <person name="Katharios P."/>
            <person name="Ha V.Q."/>
            <person name="Smyrli M."/>
        </authorList>
    </citation>
    <scope>NUCLEOTIDE SEQUENCE [LARGE SCALE GENOMIC DNA]</scope>
    <source>
        <strain evidence="18 23">NS22</strain>
    </source>
</reference>
<feature type="transmembrane region" description="Helical" evidence="11">
    <location>
        <begin position="154"/>
        <end position="176"/>
    </location>
</feature>
<keyword evidence="4" id="KW-1003">Cell membrane</keyword>
<evidence type="ECO:0000256" key="11">
    <source>
        <dbReference type="RuleBase" id="RU363032"/>
    </source>
</evidence>
<keyword evidence="9 11" id="KW-0472">Membrane</keyword>
<dbReference type="Proteomes" id="UP000309618">
    <property type="component" value="Unassembled WGS sequence"/>
</dbReference>
<keyword evidence="6 11" id="KW-0812">Transmembrane</keyword>
<dbReference type="EMBL" id="RAWX01000002">
    <property type="protein sequence ID" value="RKJ89088.1"/>
    <property type="molecule type" value="Genomic_DNA"/>
</dbReference>
<dbReference type="InterPro" id="IPR000515">
    <property type="entry name" value="MetI-like"/>
</dbReference>
<dbReference type="PROSITE" id="PS50928">
    <property type="entry name" value="ABC_TM1"/>
    <property type="match status" value="1"/>
</dbReference>
<dbReference type="EMBL" id="CP014774">
    <property type="protein sequence ID" value="ANB52932.1"/>
    <property type="molecule type" value="Genomic_DNA"/>
</dbReference>
<dbReference type="SUPFAM" id="SSF161098">
    <property type="entry name" value="MetI-like"/>
    <property type="match status" value="1"/>
</dbReference>
<evidence type="ECO:0000313" key="22">
    <source>
        <dbReference type="Proteomes" id="UP000309618"/>
    </source>
</evidence>
<dbReference type="Proteomes" id="UP000281725">
    <property type="component" value="Unassembled WGS sequence"/>
</dbReference>
<reference evidence="14" key="6">
    <citation type="submission" date="2022-08" db="EMBL/GenBank/DDBJ databases">
        <title>A global survey of hypervirulent Aeromonas hydrophila identified this emerging pathogen in farmed fish in the lower Mekong River basin.</title>
        <authorList>
            <person name="Xu T."/>
            <person name="Rasmussen-Ivey C.R."/>
            <person name="Moen F.S."/>
            <person name="Fernandez Bravo A."/>
            <person name="Lamy B."/>
            <person name="Beaz-Hidalgo R."/>
            <person name="Khan C.D."/>
            <person name="Castro Escarpulli G."/>
            <person name="Yasin I.S.M."/>
            <person name="Figueras M.J."/>
            <person name="Azzam Sayuti M."/>
            <person name="Karim M.M."/>
            <person name="Alam K.M."/>
            <person name="Le T.T.T."/>
            <person name="Thao N.H.P."/>
            <person name="Addo S."/>
            <person name="Duodu S."/>
            <person name="Ali S."/>
            <person name="Mey S."/>
            <person name="Somony T."/>
            <person name="Liles M.R."/>
        </authorList>
    </citation>
    <scope>NUCLEOTIDE SEQUENCE</scope>
    <source>
        <strain evidence="14">0.14</strain>
    </source>
</reference>
<dbReference type="CDD" id="cd06261">
    <property type="entry name" value="TM_PBP2"/>
    <property type="match status" value="1"/>
</dbReference>
<feature type="transmembrane region" description="Helical" evidence="11">
    <location>
        <begin position="50"/>
        <end position="68"/>
    </location>
</feature>
<evidence type="ECO:0000313" key="23">
    <source>
        <dbReference type="Proteomes" id="UP000323129"/>
    </source>
</evidence>
<dbReference type="GO" id="GO:0043190">
    <property type="term" value="C:ATP-binding cassette (ABC) transporter complex"/>
    <property type="evidence" value="ECO:0007669"/>
    <property type="project" value="InterPro"/>
</dbReference>
<dbReference type="EMBL" id="JANLFC010000015">
    <property type="protein sequence ID" value="MCR4447691.1"/>
    <property type="molecule type" value="Genomic_DNA"/>
</dbReference>
<dbReference type="GO" id="GO:0022857">
    <property type="term" value="F:transmembrane transporter activity"/>
    <property type="evidence" value="ECO:0007669"/>
    <property type="project" value="InterPro"/>
</dbReference>
<dbReference type="EMBL" id="SSUX01000019">
    <property type="protein sequence ID" value="THJ40070.1"/>
    <property type="molecule type" value="Genomic_DNA"/>
</dbReference>
<dbReference type="eggNOG" id="COG4160">
    <property type="taxonomic scope" value="Bacteria"/>
</dbReference>
<evidence type="ECO:0000256" key="9">
    <source>
        <dbReference type="ARBA" id="ARBA00023136"/>
    </source>
</evidence>
<dbReference type="NCBIfam" id="TIGR01726">
    <property type="entry name" value="HEQRo_perm_3TM"/>
    <property type="match status" value="1"/>
</dbReference>
<reference evidence="16 21" key="4">
    <citation type="submission" date="2018-09" db="EMBL/GenBank/DDBJ databases">
        <title>Genome sequencing of Aeromonas veronii MS-17-88.</title>
        <authorList>
            <person name="Tekedar H.C."/>
            <person name="Arick M.A."/>
            <person name="Hsu C.-Y."/>
            <person name="Thrash A."/>
            <person name="Karsi A."/>
            <person name="Lawrence M.L."/>
            <person name="Abdelhamed H."/>
        </authorList>
    </citation>
    <scope>NUCLEOTIDE SEQUENCE [LARGE SCALE GENOMIC DNA]</scope>
    <source>
        <strain evidence="16 21">MS 17-88</strain>
    </source>
</reference>
<gene>
    <name evidence="16" type="primary">artM</name>
    <name evidence="18" type="ORF">CJF24_08690</name>
    <name evidence="16" type="ORF">D6R50_07315</name>
    <name evidence="15" type="ORF">DAA48_15065</name>
    <name evidence="17" type="ORF">E8Q35_19755</name>
    <name evidence="14" type="ORF">NS965_04760</name>
    <name evidence="13" type="ORF">WM43_09750</name>
</gene>
<dbReference type="GeneID" id="60846546"/>
<dbReference type="PANTHER" id="PTHR30614">
    <property type="entry name" value="MEMBRANE COMPONENT OF AMINO ACID ABC TRANSPORTER"/>
    <property type="match status" value="1"/>
</dbReference>
<evidence type="ECO:0000256" key="3">
    <source>
        <dbReference type="ARBA" id="ARBA00022448"/>
    </source>
</evidence>
<comment type="similarity">
    <text evidence="2">Belongs to the binding-protein-dependent transport system permease family. HisMQ subfamily.</text>
</comment>
<dbReference type="KEGG" id="avo:AMS64_20315"/>
<comment type="subcellular location">
    <subcellularLocation>
        <location evidence="1">Cell inner membrane</location>
        <topology evidence="1">Multi-pass membrane protein</topology>
    </subcellularLocation>
    <subcellularLocation>
        <location evidence="11">Cell membrane</location>
        <topology evidence="11">Multi-pass membrane protein</topology>
    </subcellularLocation>
</comment>
<dbReference type="GO" id="GO:0006865">
    <property type="term" value="P:amino acid transport"/>
    <property type="evidence" value="ECO:0007669"/>
    <property type="project" value="UniProtKB-KW"/>
</dbReference>
<dbReference type="NCBIfam" id="NF008336">
    <property type="entry name" value="PRK11122.1"/>
    <property type="match status" value="1"/>
</dbReference>
<evidence type="ECO:0000256" key="7">
    <source>
        <dbReference type="ARBA" id="ARBA00022970"/>
    </source>
</evidence>
<organism evidence="16 21">
    <name type="scientific">Aeromonas veronii</name>
    <dbReference type="NCBI Taxonomy" id="654"/>
    <lineage>
        <taxon>Bacteria</taxon>
        <taxon>Pseudomonadati</taxon>
        <taxon>Pseudomonadota</taxon>
        <taxon>Gammaproteobacteria</taxon>
        <taxon>Aeromonadales</taxon>
        <taxon>Aeromonadaceae</taxon>
        <taxon>Aeromonas</taxon>
    </lineage>
</organism>
<keyword evidence="8 11" id="KW-1133">Transmembrane helix</keyword>
<dbReference type="InterPro" id="IPR035906">
    <property type="entry name" value="MetI-like_sf"/>
</dbReference>
<reference evidence="17 22" key="5">
    <citation type="submission" date="2019-04" db="EMBL/GenBank/DDBJ databases">
        <title>Comparative genomics of Aeromonas veronii strains pathogenic to fish.</title>
        <authorList>
            <person name="Cascarano M.C."/>
            <person name="Smyrli M."/>
            <person name="Katharios P."/>
        </authorList>
    </citation>
    <scope>NUCLEOTIDE SEQUENCE [LARGE SCALE GENOMIC DNA]</scope>
    <source>
        <strain evidence="17 22">XU1</strain>
    </source>
</reference>
<dbReference type="EMBL" id="PZKL01000036">
    <property type="protein sequence ID" value="PTH80283.1"/>
    <property type="molecule type" value="Genomic_DNA"/>
</dbReference>
<dbReference type="Proteomes" id="UP000323129">
    <property type="component" value="Unassembled WGS sequence"/>
</dbReference>
<evidence type="ECO:0000313" key="21">
    <source>
        <dbReference type="Proteomes" id="UP000281725"/>
    </source>
</evidence>
<evidence type="ECO:0000256" key="4">
    <source>
        <dbReference type="ARBA" id="ARBA00022475"/>
    </source>
</evidence>
<protein>
    <recommendedName>
        <fullName evidence="10">Arginine ABC transporter permease protein ArtM</fullName>
    </recommendedName>
</protein>
<evidence type="ECO:0000256" key="2">
    <source>
        <dbReference type="ARBA" id="ARBA00010072"/>
    </source>
</evidence>
<keyword evidence="3 11" id="KW-0813">Transport</keyword>
<dbReference type="RefSeq" id="WP_005348902.1">
    <property type="nucleotide sequence ID" value="NZ_AP022281.1"/>
</dbReference>
<evidence type="ECO:0000256" key="1">
    <source>
        <dbReference type="ARBA" id="ARBA00004429"/>
    </source>
</evidence>
<dbReference type="Proteomes" id="UP001204061">
    <property type="component" value="Unassembled WGS sequence"/>
</dbReference>